<accession>A0ABM5MY65</accession>
<keyword evidence="1" id="KW-1133">Transmembrane helix</keyword>
<organism evidence="2 3">
    <name type="scientific">Emticicia oligotrophica (strain DSM 17448 / CIP 109782 / MTCC 6937 / GPTSA100-15)</name>
    <dbReference type="NCBI Taxonomy" id="929562"/>
    <lineage>
        <taxon>Bacteria</taxon>
        <taxon>Pseudomonadati</taxon>
        <taxon>Bacteroidota</taxon>
        <taxon>Cytophagia</taxon>
        <taxon>Cytophagales</taxon>
        <taxon>Leadbetterellaceae</taxon>
        <taxon>Emticicia</taxon>
    </lineage>
</organism>
<dbReference type="Proteomes" id="UP000002875">
    <property type="component" value="Chromosome"/>
</dbReference>
<keyword evidence="1" id="KW-0812">Transmembrane</keyword>
<dbReference type="EMBL" id="CP002961">
    <property type="protein sequence ID" value="AFK02098.1"/>
    <property type="molecule type" value="Genomic_DNA"/>
</dbReference>
<evidence type="ECO:0000313" key="3">
    <source>
        <dbReference type="Proteomes" id="UP000002875"/>
    </source>
</evidence>
<gene>
    <name evidence="2" type="ordered locus">Emtol_0947</name>
</gene>
<keyword evidence="3" id="KW-1185">Reference proteome</keyword>
<evidence type="ECO:0000256" key="1">
    <source>
        <dbReference type="SAM" id="Phobius"/>
    </source>
</evidence>
<sequence>MKLGLLIMALFFALLFIIVGGMGYYVSYKTDSREYPWAYSFDKNKPLLVGKWAGKFIEPDSVEKKISLEIYEPYTKLERIFYSIGFPYKRRVYIAKNKFEGYLIIQKKYNKEEYKVRGSINRKNIKFFDFHLLANEKDTPPYHYSFLFTNGVWQENQMSFVLTIVFRKNSLPNNLKNHEPILSKKVKVLLKRA</sequence>
<evidence type="ECO:0000313" key="2">
    <source>
        <dbReference type="EMBL" id="AFK02098.1"/>
    </source>
</evidence>
<reference evidence="2 3" key="1">
    <citation type="submission" date="2011-07" db="EMBL/GenBank/DDBJ databases">
        <title>The complete genome of chromosome of Emticicia oligotrophica DSM 17448.</title>
        <authorList>
            <consortium name="US DOE Joint Genome Institute (JGI-PGF)"/>
            <person name="Lucas S."/>
            <person name="Han J."/>
            <person name="Lapidus A."/>
            <person name="Bruce D."/>
            <person name="Goodwin L."/>
            <person name="Pitluck S."/>
            <person name="Peters L."/>
            <person name="Kyrpides N."/>
            <person name="Mavromatis K."/>
            <person name="Ivanova N."/>
            <person name="Ovchinnikova G."/>
            <person name="Teshima H."/>
            <person name="Detter J.C."/>
            <person name="Tapia R."/>
            <person name="Han C."/>
            <person name="Land M."/>
            <person name="Hauser L."/>
            <person name="Markowitz V."/>
            <person name="Cheng J.-F."/>
            <person name="Hugenholtz P."/>
            <person name="Woyke T."/>
            <person name="Wu D."/>
            <person name="Tindall B."/>
            <person name="Pomrenke H."/>
            <person name="Brambilla E."/>
            <person name="Klenk H.-P."/>
            <person name="Eisen J.A."/>
        </authorList>
    </citation>
    <scope>NUCLEOTIDE SEQUENCE [LARGE SCALE GENOMIC DNA]</scope>
    <source>
        <strain evidence="2 3">DSM 17448</strain>
    </source>
</reference>
<protein>
    <submittedName>
        <fullName evidence="2">Uncharacterized protein</fullName>
    </submittedName>
</protein>
<proteinExistence type="predicted"/>
<dbReference type="RefSeq" id="WP_015027798.1">
    <property type="nucleotide sequence ID" value="NC_018748.1"/>
</dbReference>
<feature type="transmembrane region" description="Helical" evidence="1">
    <location>
        <begin position="6"/>
        <end position="26"/>
    </location>
</feature>
<keyword evidence="1" id="KW-0472">Membrane</keyword>
<name>A0ABM5MY65_EMTOG</name>